<sequence>MESCHTAVARLRRLVNSKLRSPSETKAKSRELIELGVFLGYIHIGEGFYHFFYNERFNKVMRFKHVRNLSPRKFFKSIYAQVAGGTLSLYPSVGTIIPRKGSSSRVVLKLRSAPFNGRIPLYADNGLLEPILCSAVVPTTGFTTAAVEIRRGLTRVPFAVVAVRPDKLAFQGFDVIIKTGATTLKAVGGYTLRGPKRGDCAVLAVDLSTCIPQRTVYLLSSYTCDAFTQAPLCKIWGFRVVEARMVYAEVERLLSAGAEPNSLLPVVDRECVSKVDGSARRKLLECAKRISTDVLLPTEEYVKTCGVRRRTIEVLNTTPSQLDDCVTA</sequence>
<dbReference type="EMBL" id="CP003316">
    <property type="protein sequence ID" value="AFA38540.1"/>
    <property type="molecule type" value="Genomic_DNA"/>
</dbReference>
<evidence type="ECO:0000313" key="1">
    <source>
        <dbReference type="EMBL" id="AFA38540.1"/>
    </source>
</evidence>
<keyword evidence="2" id="KW-1185">Reference proteome</keyword>
<name>H6Q776_PYROT</name>
<accession>H6Q776</accession>
<organism evidence="1 2">
    <name type="scientific">Pyrobaculum oguniense (strain DSM 13380 / JCM 10595 / TE7)</name>
    <dbReference type="NCBI Taxonomy" id="698757"/>
    <lineage>
        <taxon>Archaea</taxon>
        <taxon>Thermoproteota</taxon>
        <taxon>Thermoprotei</taxon>
        <taxon>Thermoproteales</taxon>
        <taxon>Thermoproteaceae</taxon>
        <taxon>Pyrobaculum</taxon>
    </lineage>
</organism>
<dbReference type="STRING" id="698757.Pogu_0513"/>
<dbReference type="AlphaFoldDB" id="H6Q776"/>
<reference evidence="1 2" key="1">
    <citation type="journal article" date="2012" name="Stand. Genomic Sci.">
        <title>Complete genome sequence of Pyrobaculum oguniense.</title>
        <authorList>
            <person name="Bernick D.L."/>
            <person name="Karplus K."/>
            <person name="Lui L.M."/>
            <person name="Coker J.K."/>
            <person name="Murphy J.N."/>
            <person name="Chan P.P."/>
            <person name="Cozen A.E."/>
            <person name="Lowe T.M."/>
        </authorList>
    </citation>
    <scope>NUCLEOTIDE SEQUENCE [LARGE SCALE GENOMIC DNA]</scope>
    <source>
        <strain evidence="1 2">TE7</strain>
    </source>
</reference>
<gene>
    <name evidence="1" type="ordered locus">Pogu_0513</name>
</gene>
<proteinExistence type="predicted"/>
<dbReference type="HOGENOM" id="CLU_846270_0_0_2"/>
<dbReference type="Proteomes" id="UP000009062">
    <property type="component" value="Chromosome"/>
</dbReference>
<protein>
    <submittedName>
        <fullName evidence="1">Uncharacterized protein</fullName>
    </submittedName>
</protein>
<dbReference type="KEGG" id="pog:Pogu_0513"/>
<evidence type="ECO:0000313" key="2">
    <source>
        <dbReference type="Proteomes" id="UP000009062"/>
    </source>
</evidence>